<sequence>MKRWLVPALAVLLVVGAGGVLVYSRLGAPPSAPPPAAPAAADTVEVRKTDLSTSVTVNGTVGYGQPVTFTGRRAGTLTWLPAPGTVVGAGKKLYTVDAKPVPLLLGSTPLYRKLDVTVTPGPDVRELLTNLRSFGYRLDGKGDKFTPDTEAALKRWQKANGMDETGFLDVGDAVVLPSAIRIDALKAQPGAPAAAELFGYTGVGKSVTAQIDPAQIDVAAAKPGAKVALVLPGGAQTTGAVTTLAPAPQGEGAETGTPKQIATITIDDQNAAAAVDSGQVQVKLAGQSRTGVLAVPVTALLALGEGGYAVQVVERGGTRLVAVRTGMFAGDLVEVSGAGLTEGLRVVRAS</sequence>
<dbReference type="InterPro" id="IPR036365">
    <property type="entry name" value="PGBD-like_sf"/>
</dbReference>
<gene>
    <name evidence="4" type="ORF">CF165_36935</name>
</gene>
<dbReference type="OrthoDB" id="3268648at2"/>
<keyword evidence="2" id="KW-0175">Coiled coil</keyword>
<dbReference type="SUPFAM" id="SSF47090">
    <property type="entry name" value="PGBD-like"/>
    <property type="match status" value="1"/>
</dbReference>
<dbReference type="GO" id="GO:0030313">
    <property type="term" value="C:cell envelope"/>
    <property type="evidence" value="ECO:0007669"/>
    <property type="project" value="UniProtKB-SubCell"/>
</dbReference>
<evidence type="ECO:0000313" key="4">
    <source>
        <dbReference type="EMBL" id="OXM61936.1"/>
    </source>
</evidence>
<proteinExistence type="predicted"/>
<dbReference type="Gene3D" id="1.10.101.10">
    <property type="entry name" value="PGBD-like superfamily/PGBD"/>
    <property type="match status" value="1"/>
</dbReference>
<dbReference type="InterPro" id="IPR036366">
    <property type="entry name" value="PGBDSf"/>
</dbReference>
<name>A0A229SSN2_9PSEU</name>
<dbReference type="RefSeq" id="WP_093952230.1">
    <property type="nucleotide sequence ID" value="NZ_NMUL01000043.1"/>
</dbReference>
<evidence type="ECO:0000256" key="2">
    <source>
        <dbReference type="ARBA" id="ARBA00023054"/>
    </source>
</evidence>
<protein>
    <submittedName>
        <fullName evidence="4">Peptidoglycan-binding protein</fullName>
    </submittedName>
</protein>
<dbReference type="AlphaFoldDB" id="A0A229SSN2"/>
<comment type="subcellular location">
    <subcellularLocation>
        <location evidence="1">Cell envelope</location>
    </subcellularLocation>
</comment>
<evidence type="ECO:0000259" key="3">
    <source>
        <dbReference type="Pfam" id="PF01471"/>
    </source>
</evidence>
<dbReference type="InterPro" id="IPR002477">
    <property type="entry name" value="Peptidoglycan-bd-like"/>
</dbReference>
<dbReference type="Proteomes" id="UP000215199">
    <property type="component" value="Unassembled WGS sequence"/>
</dbReference>
<keyword evidence="5" id="KW-1185">Reference proteome</keyword>
<accession>A0A229SSN2</accession>
<dbReference type="EMBL" id="NMUL01000043">
    <property type="protein sequence ID" value="OXM61936.1"/>
    <property type="molecule type" value="Genomic_DNA"/>
</dbReference>
<dbReference type="InterPro" id="IPR050465">
    <property type="entry name" value="UPF0194_transport"/>
</dbReference>
<reference evidence="5" key="1">
    <citation type="submission" date="2017-07" db="EMBL/GenBank/DDBJ databases">
        <title>Comparative genome mining reveals phylogenetic distribution patterns of secondary metabolites in Amycolatopsis.</title>
        <authorList>
            <person name="Adamek M."/>
            <person name="Alanjary M."/>
            <person name="Sales-Ortells H."/>
            <person name="Goodfellow M."/>
            <person name="Bull A.T."/>
            <person name="Kalinowski J."/>
            <person name="Ziemert N."/>
        </authorList>
    </citation>
    <scope>NUCLEOTIDE SEQUENCE [LARGE SCALE GENOMIC DNA]</scope>
    <source>
        <strain evidence="5">H5</strain>
    </source>
</reference>
<dbReference type="Gene3D" id="2.40.420.20">
    <property type="match status" value="1"/>
</dbReference>
<evidence type="ECO:0000256" key="1">
    <source>
        <dbReference type="ARBA" id="ARBA00004196"/>
    </source>
</evidence>
<organism evidence="4 5">
    <name type="scientific">Amycolatopsis vastitatis</name>
    <dbReference type="NCBI Taxonomy" id="1905142"/>
    <lineage>
        <taxon>Bacteria</taxon>
        <taxon>Bacillati</taxon>
        <taxon>Actinomycetota</taxon>
        <taxon>Actinomycetes</taxon>
        <taxon>Pseudonocardiales</taxon>
        <taxon>Pseudonocardiaceae</taxon>
        <taxon>Amycolatopsis</taxon>
    </lineage>
</organism>
<dbReference type="Pfam" id="PF01471">
    <property type="entry name" value="PG_binding_1"/>
    <property type="match status" value="1"/>
</dbReference>
<evidence type="ECO:0000313" key="5">
    <source>
        <dbReference type="Proteomes" id="UP000215199"/>
    </source>
</evidence>
<dbReference type="PANTHER" id="PTHR32347:SF23">
    <property type="entry name" value="BLL5650 PROTEIN"/>
    <property type="match status" value="1"/>
</dbReference>
<dbReference type="PANTHER" id="PTHR32347">
    <property type="entry name" value="EFFLUX SYSTEM COMPONENT YKNX-RELATED"/>
    <property type="match status" value="1"/>
</dbReference>
<comment type="caution">
    <text evidence="4">The sequence shown here is derived from an EMBL/GenBank/DDBJ whole genome shotgun (WGS) entry which is preliminary data.</text>
</comment>
<feature type="domain" description="Peptidoglycan binding-like" evidence="3">
    <location>
        <begin position="121"/>
        <end position="169"/>
    </location>
</feature>